<accession>A0ABS3YX56</accession>
<name>A0ABS3YX56_9BACT</name>
<evidence type="ECO:0000313" key="2">
    <source>
        <dbReference type="EMBL" id="MBO9201731.1"/>
    </source>
</evidence>
<proteinExistence type="predicted"/>
<comment type="caution">
    <text evidence="2">The sequence shown here is derived from an EMBL/GenBank/DDBJ whole genome shotgun (WGS) entry which is preliminary data.</text>
</comment>
<feature type="signal peptide" evidence="1">
    <location>
        <begin position="1"/>
        <end position="19"/>
    </location>
</feature>
<evidence type="ECO:0000256" key="1">
    <source>
        <dbReference type="SAM" id="SignalP"/>
    </source>
</evidence>
<dbReference type="RefSeq" id="WP_209139785.1">
    <property type="nucleotide sequence ID" value="NZ_JAGHKO010000004.1"/>
</dbReference>
<dbReference type="NCBIfam" id="TIGR01200">
    <property type="entry name" value="GLPGLI"/>
    <property type="match status" value="1"/>
</dbReference>
<sequence length="245" mass="28159">MKSLFYIIVTILFSQAVLAQQQFISQGRIEYERKTNQHALMSESNFFDELTKSKLPKFVTFYYDLFFKDDRTLFKAGREPEIKQVKTWNVFASENTVLTSLDSNLSLTQRVIFGSAYQVSDSVRHIDWRITPEIRKIAGFDCRKAVGRIMDSVVVIAFYTDEILTTGGPESVNGLPGMIMGLAIPRFHTTWYATKLALIDVTGKELEMPKKGKKMTGNEYRSQLTDILKNWGDETEKKLRNQLLL</sequence>
<evidence type="ECO:0000313" key="3">
    <source>
        <dbReference type="Proteomes" id="UP000677244"/>
    </source>
</evidence>
<organism evidence="2 3">
    <name type="scientific">Niastella soli</name>
    <dbReference type="NCBI Taxonomy" id="2821487"/>
    <lineage>
        <taxon>Bacteria</taxon>
        <taxon>Pseudomonadati</taxon>
        <taxon>Bacteroidota</taxon>
        <taxon>Chitinophagia</taxon>
        <taxon>Chitinophagales</taxon>
        <taxon>Chitinophagaceae</taxon>
        <taxon>Niastella</taxon>
    </lineage>
</organism>
<dbReference type="Proteomes" id="UP000677244">
    <property type="component" value="Unassembled WGS sequence"/>
</dbReference>
<protein>
    <submittedName>
        <fullName evidence="2">GLPGLI family protein</fullName>
    </submittedName>
</protein>
<dbReference type="InterPro" id="IPR005901">
    <property type="entry name" value="GLPGLI"/>
</dbReference>
<keyword evidence="1" id="KW-0732">Signal</keyword>
<dbReference type="EMBL" id="JAGHKO010000004">
    <property type="protein sequence ID" value="MBO9201731.1"/>
    <property type="molecule type" value="Genomic_DNA"/>
</dbReference>
<gene>
    <name evidence="2" type="ORF">J7I42_15725</name>
</gene>
<feature type="chain" id="PRO_5046976218" evidence="1">
    <location>
        <begin position="20"/>
        <end position="245"/>
    </location>
</feature>
<reference evidence="2 3" key="1">
    <citation type="submission" date="2021-03" db="EMBL/GenBank/DDBJ databases">
        <title>Assistant Professor.</title>
        <authorList>
            <person name="Huq M.A."/>
        </authorList>
    </citation>
    <scope>NUCLEOTIDE SEQUENCE [LARGE SCALE GENOMIC DNA]</scope>
    <source>
        <strain evidence="2 3">MAH-29</strain>
    </source>
</reference>
<keyword evidence="3" id="KW-1185">Reference proteome</keyword>